<dbReference type="GO" id="GO:0009636">
    <property type="term" value="P:response to toxic substance"/>
    <property type="evidence" value="ECO:0007669"/>
    <property type="project" value="UniProtKB-ARBA"/>
</dbReference>
<dbReference type="FunFam" id="3.30.70.1430:FF:000001">
    <property type="entry name" value="Efflux pump membrane transporter"/>
    <property type="match status" value="1"/>
</dbReference>
<keyword evidence="8 9" id="KW-0472">Membrane</keyword>
<dbReference type="Pfam" id="PF00873">
    <property type="entry name" value="ACR_tran"/>
    <property type="match status" value="1"/>
</dbReference>
<dbReference type="NCBIfam" id="NF000282">
    <property type="entry name" value="RND_permease_1"/>
    <property type="match status" value="1"/>
</dbReference>
<dbReference type="OrthoDB" id="9757904at2"/>
<reference evidence="11" key="1">
    <citation type="submission" date="2016-10" db="EMBL/GenBank/DDBJ databases">
        <authorList>
            <person name="Varghese N."/>
            <person name="Submissions S."/>
        </authorList>
    </citation>
    <scope>NUCLEOTIDE SEQUENCE [LARGE SCALE GENOMIC DNA]</scope>
    <source>
        <strain evidence="11">CGMCC 1.10657</strain>
    </source>
</reference>
<evidence type="ECO:0000313" key="11">
    <source>
        <dbReference type="Proteomes" id="UP000198658"/>
    </source>
</evidence>
<keyword evidence="7 9" id="KW-1133">Transmembrane helix</keyword>
<evidence type="ECO:0000256" key="4">
    <source>
        <dbReference type="ARBA" id="ARBA00022475"/>
    </source>
</evidence>
<dbReference type="Gene3D" id="1.20.1640.10">
    <property type="entry name" value="Multidrug efflux transporter AcrB transmembrane domain"/>
    <property type="match status" value="2"/>
</dbReference>
<evidence type="ECO:0000256" key="6">
    <source>
        <dbReference type="ARBA" id="ARBA00022692"/>
    </source>
</evidence>
<evidence type="ECO:0000256" key="1">
    <source>
        <dbReference type="ARBA" id="ARBA00004429"/>
    </source>
</evidence>
<evidence type="ECO:0000313" key="10">
    <source>
        <dbReference type="EMBL" id="SDZ80617.1"/>
    </source>
</evidence>
<dbReference type="GO" id="GO:0015562">
    <property type="term" value="F:efflux transmembrane transporter activity"/>
    <property type="evidence" value="ECO:0007669"/>
    <property type="project" value="InterPro"/>
</dbReference>
<accession>A0A1H3W0M9</accession>
<organism evidence="10 11">
    <name type="scientific">Microbulbifer marinus</name>
    <dbReference type="NCBI Taxonomy" id="658218"/>
    <lineage>
        <taxon>Bacteria</taxon>
        <taxon>Pseudomonadati</taxon>
        <taxon>Pseudomonadota</taxon>
        <taxon>Gammaproteobacteria</taxon>
        <taxon>Cellvibrionales</taxon>
        <taxon>Microbulbiferaceae</taxon>
        <taxon>Microbulbifer</taxon>
    </lineage>
</organism>
<dbReference type="Proteomes" id="UP000198658">
    <property type="component" value="Unassembled WGS sequence"/>
</dbReference>
<dbReference type="GO" id="GO:0042910">
    <property type="term" value="F:xenobiotic transmembrane transporter activity"/>
    <property type="evidence" value="ECO:0007669"/>
    <property type="project" value="TreeGrafter"/>
</dbReference>
<keyword evidence="6 9" id="KW-0812">Transmembrane</keyword>
<keyword evidence="4" id="KW-1003">Cell membrane</keyword>
<dbReference type="InterPro" id="IPR001036">
    <property type="entry name" value="Acrflvin-R"/>
</dbReference>
<dbReference type="InterPro" id="IPR004764">
    <property type="entry name" value="MdtF-like"/>
</dbReference>
<feature type="transmembrane region" description="Helical" evidence="9">
    <location>
        <begin position="437"/>
        <end position="458"/>
    </location>
</feature>
<dbReference type="NCBIfam" id="TIGR00915">
    <property type="entry name" value="2A0602"/>
    <property type="match status" value="1"/>
</dbReference>
<dbReference type="InterPro" id="IPR027463">
    <property type="entry name" value="AcrB_DN_DC_subdom"/>
</dbReference>
<dbReference type="PANTHER" id="PTHR32063:SF13">
    <property type="entry name" value="MULTIDRUG EFFLUX PUMP SUBUNIT ACRB-RELATED"/>
    <property type="match status" value="1"/>
</dbReference>
<dbReference type="Gene3D" id="3.30.70.1440">
    <property type="entry name" value="Multidrug efflux transporter AcrB pore domain"/>
    <property type="match status" value="1"/>
</dbReference>
<dbReference type="Gene3D" id="3.30.70.1320">
    <property type="entry name" value="Multidrug efflux transporter AcrB pore domain like"/>
    <property type="match status" value="1"/>
</dbReference>
<keyword evidence="3 9" id="KW-0813">Transport</keyword>
<evidence type="ECO:0000256" key="5">
    <source>
        <dbReference type="ARBA" id="ARBA00022519"/>
    </source>
</evidence>
<evidence type="ECO:0000256" key="2">
    <source>
        <dbReference type="ARBA" id="ARBA00010942"/>
    </source>
</evidence>
<sequence>MASFFINRPIFAWVLAIITMLGGGLAITQLAVERYPNIAPPSVNISANYPGASAKVVEDSVTQIIEQSMKGLDGLLYMSATSQSNGGASISLTFENGTDPDTAQVQVQNKLQLAMPLLPQEVQRQGVNVSKSRSGFLMVAGFVSEDGSMSRNDIADYINSSLVDPISRVPGVGSLQVFGSKYAMRIWLDPNKLETYKLTPGDVTAAVRAQNAQVAVGSLGGAPAVPGQQLNAAITSQERLQTPEQFRDIVIRANEDGSVLRLGDIARVELGAENYEFISRYNRQPATGIAISLATGANALETAAAVKARLKELEAFFPPGLKAVVPFDTTPFVEVSIKGVIQTLVEAVILVFLVMYLFLQNFRATLIPTIAVPVVLLGTFGVLAALGFSINMLTMFAMVLAIGLLVDDAIVVVENVERVMSEEGLSPKEATKKSMKQITGALVGIGVVLSAVFVPMAFMSGATGVIYRQFSATIVAAMALSVLVAIVLTPALCATVLKPLKKGEHHGQKGFFGWFNRNFERGSNKYQGGVRGILARGGRFMAIFVGLSLVMAVLFVRLPSSFLPQEDQGVLFSMIQAPVGATQERTMESIYKVEDHFLNNEPDTVESVFSVQGFSFAGSGQNNGIAFIKLKDWDEREEASEGAGPVAMRGMGALMRIKDAIAYAFSPPALPELGTSGGFNFYLKDNANLGHEALTAARNQFLGMAGQSKLLANVRPNGQEDTPQFRVNIDTAKAAALGLSIADINATLSAAWGGSYIDDFIDRGRVKRVYMQSDAPFRMVPEDFQRWSVRNSKGEMVPLSSFASFGWEYGSPRLERYNGVPAMQVNGEAAAGVSSGEAMAEVENLVAQLPAGIGMEWSGLSYQERAAGAQTPLLYTLSLLIVFLCLAALYESWTVPTAVLLMAPLGILGAVLANTMRGMERDIYFQVAMLTTVGLTSKNAILIVEFAKQNLESGMELIEATMRAVRDRLRPILMTSLAFGLGVLPLAIASGAGSGAQRAIGTGVLGGMLVGTLLGIFFIPLFFVVVQKLFGGKRAAATATITSEPGDARREAETAEAL</sequence>
<dbReference type="PRINTS" id="PR00702">
    <property type="entry name" value="ACRIFLAVINRP"/>
</dbReference>
<dbReference type="STRING" id="658218.SAMN05216562_0454"/>
<dbReference type="RefSeq" id="WP_091384705.1">
    <property type="nucleotide sequence ID" value="NZ_FNQO01000001.1"/>
</dbReference>
<comment type="similarity">
    <text evidence="2 9">Belongs to the resistance-nodulation-cell division (RND) (TC 2.A.6) family.</text>
</comment>
<feature type="transmembrane region" description="Helical" evidence="9">
    <location>
        <begin position="366"/>
        <end position="390"/>
    </location>
</feature>
<feature type="transmembrane region" description="Helical" evidence="9">
    <location>
        <begin position="897"/>
        <end position="917"/>
    </location>
</feature>
<evidence type="ECO:0000256" key="3">
    <source>
        <dbReference type="ARBA" id="ARBA00022448"/>
    </source>
</evidence>
<dbReference type="SUPFAM" id="SSF82866">
    <property type="entry name" value="Multidrug efflux transporter AcrB transmembrane domain"/>
    <property type="match status" value="2"/>
</dbReference>
<keyword evidence="11" id="KW-1185">Reference proteome</keyword>
<dbReference type="EMBL" id="FNQO01000001">
    <property type="protein sequence ID" value="SDZ80617.1"/>
    <property type="molecule type" value="Genomic_DNA"/>
</dbReference>
<feature type="transmembrane region" description="Helical" evidence="9">
    <location>
        <begin position="470"/>
        <end position="497"/>
    </location>
</feature>
<dbReference type="PANTHER" id="PTHR32063">
    <property type="match status" value="1"/>
</dbReference>
<protein>
    <recommendedName>
        <fullName evidence="9">Efflux pump membrane transporter</fullName>
    </recommendedName>
</protein>
<name>A0A1H3W0M9_9GAMM</name>
<comment type="subcellular location">
    <subcellularLocation>
        <location evidence="1 9">Cell inner membrane</location>
        <topology evidence="1 9">Multi-pass membrane protein</topology>
    </subcellularLocation>
</comment>
<dbReference type="SUPFAM" id="SSF82714">
    <property type="entry name" value="Multidrug efflux transporter AcrB TolC docking domain, DN and DC subdomains"/>
    <property type="match status" value="2"/>
</dbReference>
<comment type="caution">
    <text evidence="9">Lacks conserved residue(s) required for the propagation of feature annotation.</text>
</comment>
<feature type="transmembrane region" description="Helical" evidence="9">
    <location>
        <begin position="396"/>
        <end position="416"/>
    </location>
</feature>
<feature type="transmembrane region" description="Helical" evidence="9">
    <location>
        <begin position="540"/>
        <end position="558"/>
    </location>
</feature>
<evidence type="ECO:0000256" key="8">
    <source>
        <dbReference type="ARBA" id="ARBA00023136"/>
    </source>
</evidence>
<feature type="transmembrane region" description="Helical" evidence="9">
    <location>
        <begin position="972"/>
        <end position="992"/>
    </location>
</feature>
<evidence type="ECO:0000256" key="9">
    <source>
        <dbReference type="RuleBase" id="RU364070"/>
    </source>
</evidence>
<keyword evidence="5 9" id="KW-0997">Cell inner membrane</keyword>
<dbReference type="Gene3D" id="3.30.2090.10">
    <property type="entry name" value="Multidrug efflux transporter AcrB TolC docking domain, DN and DC subdomains"/>
    <property type="match status" value="2"/>
</dbReference>
<dbReference type="GO" id="GO:0005886">
    <property type="term" value="C:plasma membrane"/>
    <property type="evidence" value="ECO:0007669"/>
    <property type="project" value="UniProtKB-SubCell"/>
</dbReference>
<evidence type="ECO:0000256" key="7">
    <source>
        <dbReference type="ARBA" id="ARBA00022989"/>
    </source>
</evidence>
<proteinExistence type="inferred from homology"/>
<dbReference type="Gene3D" id="3.30.70.1430">
    <property type="entry name" value="Multidrug efflux transporter AcrB pore domain"/>
    <property type="match status" value="2"/>
</dbReference>
<gene>
    <name evidence="10" type="ORF">SAMN05216562_0454</name>
</gene>
<dbReference type="AlphaFoldDB" id="A0A1H3W0M9"/>
<dbReference type="FunFam" id="1.20.1640.10:FF:000001">
    <property type="entry name" value="Efflux pump membrane transporter"/>
    <property type="match status" value="1"/>
</dbReference>
<feature type="transmembrane region" description="Helical" evidence="9">
    <location>
        <begin position="1004"/>
        <end position="1026"/>
    </location>
</feature>
<feature type="transmembrane region" description="Helical" evidence="9">
    <location>
        <begin position="339"/>
        <end position="359"/>
    </location>
</feature>
<dbReference type="FunFam" id="3.30.2090.10:FF:000002">
    <property type="entry name" value="Efflux pump membrane transporter"/>
    <property type="match status" value="1"/>
</dbReference>
<dbReference type="SUPFAM" id="SSF82693">
    <property type="entry name" value="Multidrug efflux transporter AcrB pore domain, PN1, PN2, PC1 and PC2 subdomains"/>
    <property type="match status" value="4"/>
</dbReference>
<dbReference type="FunFam" id="3.30.2090.10:FF:000001">
    <property type="entry name" value="Efflux pump membrane transporter"/>
    <property type="match status" value="1"/>
</dbReference>